<comment type="caution">
    <text evidence="1">The sequence shown here is derived from an EMBL/GenBank/DDBJ whole genome shotgun (WGS) entry which is preliminary data.</text>
</comment>
<organism evidence="1 2">
    <name type="scientific">Empedobacter falsenii</name>
    <dbReference type="NCBI Taxonomy" id="343874"/>
    <lineage>
        <taxon>Bacteria</taxon>
        <taxon>Pseudomonadati</taxon>
        <taxon>Bacteroidota</taxon>
        <taxon>Flavobacteriia</taxon>
        <taxon>Flavobacteriales</taxon>
        <taxon>Weeksellaceae</taxon>
        <taxon>Empedobacter</taxon>
    </lineage>
</organism>
<evidence type="ECO:0000313" key="1">
    <source>
        <dbReference type="EMBL" id="MDM1550733.1"/>
    </source>
</evidence>
<sequence>MKDSNYRIITDNQDSMFYKTENLKVYNSSIGKSKFQFCRTIEFRFLKKNKVNLIDCQNCNEPSFCYVTKKQNIFNYKIDNVDGKLIFKLKNKFSQMSFLVESINNIEFEKNKFSEIIIKRKF</sequence>
<accession>A0AAW7DFQ1</accession>
<proteinExistence type="predicted"/>
<evidence type="ECO:0000313" key="2">
    <source>
        <dbReference type="Proteomes" id="UP001173578"/>
    </source>
</evidence>
<protein>
    <submittedName>
        <fullName evidence="1">Uncharacterized protein</fullName>
    </submittedName>
</protein>
<dbReference type="EMBL" id="JACALR010000002">
    <property type="protein sequence ID" value="MDM1550733.1"/>
    <property type="molecule type" value="Genomic_DNA"/>
</dbReference>
<name>A0AAW7DFQ1_9FLAO</name>
<dbReference type="AlphaFoldDB" id="A0AAW7DFQ1"/>
<reference evidence="1" key="2">
    <citation type="journal article" date="2022" name="Sci. Total Environ.">
        <title>Prevalence, transmission, and molecular epidemiology of tet(X)-positive bacteria among humans, animals, and environmental niches in China: An epidemiological, and genomic-based study.</title>
        <authorList>
            <person name="Dong N."/>
            <person name="Zeng Y."/>
            <person name="Cai C."/>
            <person name="Sun C."/>
            <person name="Lu J."/>
            <person name="Liu C."/>
            <person name="Zhou H."/>
            <person name="Sun Q."/>
            <person name="Shu L."/>
            <person name="Wang H."/>
            <person name="Wang Y."/>
            <person name="Wang S."/>
            <person name="Wu C."/>
            <person name="Chan E.W."/>
            <person name="Chen G."/>
            <person name="Shen Z."/>
            <person name="Chen S."/>
            <person name="Zhang R."/>
        </authorList>
    </citation>
    <scope>NUCLEOTIDE SEQUENCE</scope>
    <source>
        <strain evidence="1">210</strain>
    </source>
</reference>
<dbReference type="Proteomes" id="UP001173578">
    <property type="component" value="Unassembled WGS sequence"/>
</dbReference>
<gene>
    <name evidence="1" type="ORF">HX095_05850</name>
</gene>
<reference evidence="1" key="1">
    <citation type="submission" date="2020-06" db="EMBL/GenBank/DDBJ databases">
        <authorList>
            <person name="Dong N."/>
        </authorList>
    </citation>
    <scope>NUCLEOTIDE SEQUENCE</scope>
    <source>
        <strain evidence="1">210</strain>
    </source>
</reference>